<dbReference type="FunFam" id="3.10.50.40:FF:000006">
    <property type="entry name" value="Peptidyl-prolyl cis-trans isomerase"/>
    <property type="match status" value="1"/>
</dbReference>
<dbReference type="Gene3D" id="3.10.50.40">
    <property type="match status" value="1"/>
</dbReference>
<evidence type="ECO:0000256" key="7">
    <source>
        <dbReference type="ARBA" id="ARBA00023065"/>
    </source>
</evidence>
<comment type="caution">
    <text evidence="16">The sequence shown here is derived from an EMBL/GenBank/DDBJ whole genome shotgun (WGS) entry which is preliminary data.</text>
</comment>
<dbReference type="AlphaFoldDB" id="A0AAN6WWL2"/>
<dbReference type="InterPro" id="IPR046357">
    <property type="entry name" value="PPIase_dom_sf"/>
</dbReference>
<dbReference type="Pfam" id="PF02386">
    <property type="entry name" value="TrkH"/>
    <property type="match status" value="1"/>
</dbReference>
<feature type="domain" description="PPIase FKBP-type" evidence="15">
    <location>
        <begin position="41"/>
        <end position="129"/>
    </location>
</feature>
<protein>
    <recommendedName>
        <fullName evidence="3 11">peptidylprolyl isomerase</fullName>
        <ecNumber evidence="3 11">5.2.1.8</ecNumber>
    </recommendedName>
</protein>
<evidence type="ECO:0000313" key="16">
    <source>
        <dbReference type="EMBL" id="KAK4187817.1"/>
    </source>
</evidence>
<evidence type="ECO:0000256" key="11">
    <source>
        <dbReference type="PROSITE-ProRule" id="PRU00277"/>
    </source>
</evidence>
<dbReference type="PANTHER" id="PTHR31064">
    <property type="entry name" value="POTASSIUM TRANSPORT PROTEIN DDB_G0292412-RELATED"/>
    <property type="match status" value="1"/>
</dbReference>
<feature type="compositionally biased region" description="Polar residues" evidence="12">
    <location>
        <begin position="370"/>
        <end position="381"/>
    </location>
</feature>
<keyword evidence="8 11" id="KW-0697">Rotamase</keyword>
<evidence type="ECO:0000256" key="14">
    <source>
        <dbReference type="SAM" id="SignalP"/>
    </source>
</evidence>
<organism evidence="16 17">
    <name type="scientific">Podospora australis</name>
    <dbReference type="NCBI Taxonomy" id="1536484"/>
    <lineage>
        <taxon>Eukaryota</taxon>
        <taxon>Fungi</taxon>
        <taxon>Dikarya</taxon>
        <taxon>Ascomycota</taxon>
        <taxon>Pezizomycotina</taxon>
        <taxon>Sordariomycetes</taxon>
        <taxon>Sordariomycetidae</taxon>
        <taxon>Sordariales</taxon>
        <taxon>Podosporaceae</taxon>
        <taxon>Podospora</taxon>
    </lineage>
</organism>
<feature type="transmembrane region" description="Helical" evidence="13">
    <location>
        <begin position="440"/>
        <end position="464"/>
    </location>
</feature>
<evidence type="ECO:0000256" key="3">
    <source>
        <dbReference type="ARBA" id="ARBA00013194"/>
    </source>
</evidence>
<feature type="transmembrane region" description="Helical" evidence="13">
    <location>
        <begin position="199"/>
        <end position="217"/>
    </location>
</feature>
<comment type="subcellular location">
    <subcellularLocation>
        <location evidence="2">Membrane</location>
        <topology evidence="2">Multi-pass membrane protein</topology>
    </subcellularLocation>
</comment>
<feature type="transmembrane region" description="Helical" evidence="13">
    <location>
        <begin position="785"/>
        <end position="807"/>
    </location>
</feature>
<dbReference type="GO" id="GO:0005886">
    <property type="term" value="C:plasma membrane"/>
    <property type="evidence" value="ECO:0007669"/>
    <property type="project" value="TreeGrafter"/>
</dbReference>
<evidence type="ECO:0000256" key="6">
    <source>
        <dbReference type="ARBA" id="ARBA00022989"/>
    </source>
</evidence>
<feature type="region of interest" description="Disordered" evidence="12">
    <location>
        <begin position="857"/>
        <end position="876"/>
    </location>
</feature>
<name>A0AAN6WWL2_9PEZI</name>
<evidence type="ECO:0000256" key="5">
    <source>
        <dbReference type="ARBA" id="ARBA00022692"/>
    </source>
</evidence>
<dbReference type="GO" id="GO:1990573">
    <property type="term" value="P:potassium ion import across plasma membrane"/>
    <property type="evidence" value="ECO:0007669"/>
    <property type="project" value="TreeGrafter"/>
</dbReference>
<feature type="chain" id="PRO_5042820708" description="peptidylprolyl isomerase" evidence="14">
    <location>
        <begin position="21"/>
        <end position="876"/>
    </location>
</feature>
<dbReference type="GO" id="GO:0003755">
    <property type="term" value="F:peptidyl-prolyl cis-trans isomerase activity"/>
    <property type="evidence" value="ECO:0007669"/>
    <property type="project" value="UniProtKB-KW"/>
</dbReference>
<feature type="region of interest" description="Disordered" evidence="12">
    <location>
        <begin position="347"/>
        <end position="381"/>
    </location>
</feature>
<evidence type="ECO:0000313" key="17">
    <source>
        <dbReference type="Proteomes" id="UP001302126"/>
    </source>
</evidence>
<keyword evidence="6 13" id="KW-1133">Transmembrane helix</keyword>
<keyword evidence="9 13" id="KW-0472">Membrane</keyword>
<feature type="transmembrane region" description="Helical" evidence="13">
    <location>
        <begin position="629"/>
        <end position="652"/>
    </location>
</feature>
<reference evidence="16" key="1">
    <citation type="journal article" date="2023" name="Mol. Phylogenet. Evol.">
        <title>Genome-scale phylogeny and comparative genomics of the fungal order Sordariales.</title>
        <authorList>
            <person name="Hensen N."/>
            <person name="Bonometti L."/>
            <person name="Westerberg I."/>
            <person name="Brannstrom I.O."/>
            <person name="Guillou S."/>
            <person name="Cros-Aarteil S."/>
            <person name="Calhoun S."/>
            <person name="Haridas S."/>
            <person name="Kuo A."/>
            <person name="Mondo S."/>
            <person name="Pangilinan J."/>
            <person name="Riley R."/>
            <person name="LaButti K."/>
            <person name="Andreopoulos B."/>
            <person name="Lipzen A."/>
            <person name="Chen C."/>
            <person name="Yan M."/>
            <person name="Daum C."/>
            <person name="Ng V."/>
            <person name="Clum A."/>
            <person name="Steindorff A."/>
            <person name="Ohm R.A."/>
            <person name="Martin F."/>
            <person name="Silar P."/>
            <person name="Natvig D.O."/>
            <person name="Lalanne C."/>
            <person name="Gautier V."/>
            <person name="Ament-Velasquez S.L."/>
            <person name="Kruys A."/>
            <person name="Hutchinson M.I."/>
            <person name="Powell A.J."/>
            <person name="Barry K."/>
            <person name="Miller A.N."/>
            <person name="Grigoriev I.V."/>
            <person name="Debuchy R."/>
            <person name="Gladieux P."/>
            <person name="Hiltunen Thoren M."/>
            <person name="Johannesson H."/>
        </authorList>
    </citation>
    <scope>NUCLEOTIDE SEQUENCE</scope>
    <source>
        <strain evidence="16">PSN309</strain>
    </source>
</reference>
<reference evidence="16" key="2">
    <citation type="submission" date="2023-05" db="EMBL/GenBank/DDBJ databases">
        <authorList>
            <consortium name="Lawrence Berkeley National Laboratory"/>
            <person name="Steindorff A."/>
            <person name="Hensen N."/>
            <person name="Bonometti L."/>
            <person name="Westerberg I."/>
            <person name="Brannstrom I.O."/>
            <person name="Guillou S."/>
            <person name="Cros-Aarteil S."/>
            <person name="Calhoun S."/>
            <person name="Haridas S."/>
            <person name="Kuo A."/>
            <person name="Mondo S."/>
            <person name="Pangilinan J."/>
            <person name="Riley R."/>
            <person name="Labutti K."/>
            <person name="Andreopoulos B."/>
            <person name="Lipzen A."/>
            <person name="Chen C."/>
            <person name="Yanf M."/>
            <person name="Daum C."/>
            <person name="Ng V."/>
            <person name="Clum A."/>
            <person name="Ohm R."/>
            <person name="Martin F."/>
            <person name="Silar P."/>
            <person name="Natvig D."/>
            <person name="Lalanne C."/>
            <person name="Gautier V."/>
            <person name="Ament-Velasquez S.L."/>
            <person name="Kruys A."/>
            <person name="Hutchinson M.I."/>
            <person name="Powell A.J."/>
            <person name="Barry K."/>
            <person name="Miller A.N."/>
            <person name="Grigoriev I.V."/>
            <person name="Debuchy R."/>
            <person name="Gladieux P."/>
            <person name="Thoren M.H."/>
            <person name="Johannesson H."/>
        </authorList>
    </citation>
    <scope>NUCLEOTIDE SEQUENCE</scope>
    <source>
        <strain evidence="16">PSN309</strain>
    </source>
</reference>
<dbReference type="InterPro" id="IPR001179">
    <property type="entry name" value="PPIase_FKBP_dom"/>
</dbReference>
<dbReference type="Proteomes" id="UP001302126">
    <property type="component" value="Unassembled WGS sequence"/>
</dbReference>
<comment type="catalytic activity">
    <reaction evidence="1 11">
        <text>[protein]-peptidylproline (omega=180) = [protein]-peptidylproline (omega=0)</text>
        <dbReference type="Rhea" id="RHEA:16237"/>
        <dbReference type="Rhea" id="RHEA-COMP:10747"/>
        <dbReference type="Rhea" id="RHEA-COMP:10748"/>
        <dbReference type="ChEBI" id="CHEBI:83833"/>
        <dbReference type="ChEBI" id="CHEBI:83834"/>
        <dbReference type="EC" id="5.2.1.8"/>
    </reaction>
</comment>
<keyword evidence="4" id="KW-0813">Transport</keyword>
<sequence>MQGLLLSLSLLASAAVGVLAADDLNIDVTLPVECDRKTKKGDKISVHYSGTLKSNGQKFDASYDRGTPFDFNLGAGMVIKGWDEGLLDMCIGEKRTLTIGPSYGYGQRNVGPIPAGSTLVFETELMGIDGVPKPESIVTKTTADSPASSASGKVVEKVASAVKQAAEVPDGSLHRYPWIIAVATRIRSCLPPLNFITVHYAYFISVCLVMSLVFWGSSNPSRSLSYTDSLFLVVSAMTEAGLNTVNLSQVTSWQQTMLFLLVIFGSSIWVSIWTVIARKRAFEQRFKDVMRTERMRTANRGGSAISLPRRQHLLSFRMAGLSTGSTEFTSIPTRDDPLGLEETTPVALQDRPSSPPHIVFADDPHPGTRGTATSTATQYRDTQPNRRVLNDGELAEGDKRDGDMRHFLTRHPGGRNAQFYNLSRAEREHLGGCEYRALKVLAVIVPLYFVLWQLLGCLALGAWLNNNQPGPPLQNGINPWWLGLFNGASAFNNSGMSLLDANMIPFQNSYFVLITMALLILAGNTAYPIFLRLIISTLLVMMNLATEEGELSALKDTFRFILQYPRRVYTNLFPARATWWLLFMLVLLNSIDWAAFELLNLGNPAIESIPPGSRVLDGLFQAIAVRSGGFYVVPIASVYIGLQVLYVIMMYISAYPVVITMRHSNVYEERSLGIYTEDDIMGGDAEQRLHRGNSRNPHPYLDTYRLGRDSVAATVGRALTRAFTWQGVGARPRPPIPHQGAESRISFIGQQIQGQLAHDLWWLVIAVLVIVTINTSNFMGDPIGFSVFNVIFEVVSAYGCVGISVGLSNEAYSFSGAWHPASKLVLCAVMIRGRHRGLPVALDRAVRLPGEELHQEEEEDHRIRRSMTNRRGSLET</sequence>
<feature type="transmembrane region" description="Helical" evidence="13">
    <location>
        <begin position="257"/>
        <end position="277"/>
    </location>
</feature>
<dbReference type="InterPro" id="IPR003445">
    <property type="entry name" value="Cat_transpt"/>
</dbReference>
<dbReference type="GO" id="GO:0140107">
    <property type="term" value="F:high-affinity potassium ion transmembrane transporter activity"/>
    <property type="evidence" value="ECO:0007669"/>
    <property type="project" value="TreeGrafter"/>
</dbReference>
<dbReference type="GO" id="GO:0030007">
    <property type="term" value="P:intracellular potassium ion homeostasis"/>
    <property type="evidence" value="ECO:0007669"/>
    <property type="project" value="TreeGrafter"/>
</dbReference>
<dbReference type="PANTHER" id="PTHR31064:SF37">
    <property type="entry name" value="TRANSPORTER, PUTATIVE (EUROFUNG)-RELATED"/>
    <property type="match status" value="1"/>
</dbReference>
<evidence type="ECO:0000256" key="2">
    <source>
        <dbReference type="ARBA" id="ARBA00004141"/>
    </source>
</evidence>
<evidence type="ECO:0000256" key="9">
    <source>
        <dbReference type="ARBA" id="ARBA00023136"/>
    </source>
</evidence>
<proteinExistence type="predicted"/>
<accession>A0AAN6WWL2</accession>
<dbReference type="InterPro" id="IPR051143">
    <property type="entry name" value="TrkH_K-transport"/>
</dbReference>
<dbReference type="PROSITE" id="PS50059">
    <property type="entry name" value="FKBP_PPIASE"/>
    <property type="match status" value="1"/>
</dbReference>
<keyword evidence="7" id="KW-0406">Ion transport</keyword>
<evidence type="ECO:0000256" key="4">
    <source>
        <dbReference type="ARBA" id="ARBA00022448"/>
    </source>
</evidence>
<dbReference type="SUPFAM" id="SSF54534">
    <property type="entry name" value="FKBP-like"/>
    <property type="match status" value="1"/>
</dbReference>
<evidence type="ECO:0000256" key="1">
    <source>
        <dbReference type="ARBA" id="ARBA00000971"/>
    </source>
</evidence>
<feature type="transmembrane region" description="Helical" evidence="13">
    <location>
        <begin position="760"/>
        <end position="779"/>
    </location>
</feature>
<feature type="signal peptide" evidence="14">
    <location>
        <begin position="1"/>
        <end position="20"/>
    </location>
</feature>
<feature type="transmembrane region" description="Helical" evidence="13">
    <location>
        <begin position="229"/>
        <end position="245"/>
    </location>
</feature>
<evidence type="ECO:0000256" key="13">
    <source>
        <dbReference type="SAM" id="Phobius"/>
    </source>
</evidence>
<dbReference type="EMBL" id="MU864397">
    <property type="protein sequence ID" value="KAK4187817.1"/>
    <property type="molecule type" value="Genomic_DNA"/>
</dbReference>
<dbReference type="Pfam" id="PF00254">
    <property type="entry name" value="FKBP_C"/>
    <property type="match status" value="1"/>
</dbReference>
<gene>
    <name evidence="16" type="ORF">QBC35DRAFT_523353</name>
</gene>
<keyword evidence="10 11" id="KW-0413">Isomerase</keyword>
<evidence type="ECO:0000256" key="8">
    <source>
        <dbReference type="ARBA" id="ARBA00023110"/>
    </source>
</evidence>
<keyword evidence="14" id="KW-0732">Signal</keyword>
<keyword evidence="5 13" id="KW-0812">Transmembrane</keyword>
<feature type="transmembrane region" description="Helical" evidence="13">
    <location>
        <begin position="577"/>
        <end position="596"/>
    </location>
</feature>
<evidence type="ECO:0000259" key="15">
    <source>
        <dbReference type="PROSITE" id="PS50059"/>
    </source>
</evidence>
<dbReference type="EC" id="5.2.1.8" evidence="3 11"/>
<evidence type="ECO:0000256" key="10">
    <source>
        <dbReference type="ARBA" id="ARBA00023235"/>
    </source>
</evidence>
<keyword evidence="17" id="KW-1185">Reference proteome</keyword>
<feature type="transmembrane region" description="Helical" evidence="13">
    <location>
        <begin position="510"/>
        <end position="535"/>
    </location>
</feature>
<evidence type="ECO:0000256" key="12">
    <source>
        <dbReference type="SAM" id="MobiDB-lite"/>
    </source>
</evidence>